<dbReference type="InterPro" id="IPR007278">
    <property type="entry name" value="DUF397"/>
</dbReference>
<dbReference type="AlphaFoldDB" id="A0A5C4JJL6"/>
<dbReference type="Proteomes" id="UP000309174">
    <property type="component" value="Unassembled WGS sequence"/>
</dbReference>
<organism evidence="2 3">
    <name type="scientific">Actinomadura soli</name>
    <dbReference type="NCBI Taxonomy" id="2508997"/>
    <lineage>
        <taxon>Bacteria</taxon>
        <taxon>Bacillati</taxon>
        <taxon>Actinomycetota</taxon>
        <taxon>Actinomycetes</taxon>
        <taxon>Streptosporangiales</taxon>
        <taxon>Thermomonosporaceae</taxon>
        <taxon>Actinomadura</taxon>
    </lineage>
</organism>
<gene>
    <name evidence="2" type="ORF">ETD83_02360</name>
</gene>
<proteinExistence type="predicted"/>
<feature type="domain" description="DUF397" evidence="1">
    <location>
        <begin position="13"/>
        <end position="58"/>
    </location>
</feature>
<dbReference type="RefSeq" id="WP_138643373.1">
    <property type="nucleotide sequence ID" value="NZ_VCKW01000006.1"/>
</dbReference>
<evidence type="ECO:0000313" key="3">
    <source>
        <dbReference type="Proteomes" id="UP000309174"/>
    </source>
</evidence>
<protein>
    <submittedName>
        <fullName evidence="2">DUF397 domain-containing protein</fullName>
    </submittedName>
</protein>
<name>A0A5C4JJL6_9ACTN</name>
<dbReference type="Pfam" id="PF04149">
    <property type="entry name" value="DUF397"/>
    <property type="match status" value="1"/>
</dbReference>
<accession>A0A5C4JJL6</accession>
<evidence type="ECO:0000259" key="1">
    <source>
        <dbReference type="Pfam" id="PF04149"/>
    </source>
</evidence>
<comment type="caution">
    <text evidence="2">The sequence shown here is derived from an EMBL/GenBank/DDBJ whole genome shotgun (WGS) entry which is preliminary data.</text>
</comment>
<dbReference type="EMBL" id="VCKW01000006">
    <property type="protein sequence ID" value="TMR07002.1"/>
    <property type="molecule type" value="Genomic_DNA"/>
</dbReference>
<reference evidence="2 3" key="1">
    <citation type="submission" date="2019-05" db="EMBL/GenBank/DDBJ databases">
        <title>Draft genome sequence of Actinomadura sp. 14C53.</title>
        <authorList>
            <person name="Saricaoglu S."/>
            <person name="Isik K."/>
        </authorList>
    </citation>
    <scope>NUCLEOTIDE SEQUENCE [LARGE SCALE GENOMIC DNA]</scope>
    <source>
        <strain evidence="2 3">14C53</strain>
    </source>
</reference>
<sequence length="91" mass="10358">MFESDNWPETNFRCNGGGGCVIVEKIAGTVVIRDSKNPYQPGLVFSRKEYAQFRRRVRGGSWPRLLLTTGSDITVRLLVEPVVRFVRWLTG</sequence>
<dbReference type="OrthoDB" id="3480375at2"/>
<evidence type="ECO:0000313" key="2">
    <source>
        <dbReference type="EMBL" id="TMR07002.1"/>
    </source>
</evidence>
<keyword evidence="3" id="KW-1185">Reference proteome</keyword>